<evidence type="ECO:0000313" key="2">
    <source>
        <dbReference type="EMBL" id="OBZ77939.1"/>
    </source>
</evidence>
<dbReference type="AlphaFoldDB" id="A0A1C7MN77"/>
<keyword evidence="1" id="KW-0812">Transmembrane</keyword>
<proteinExistence type="predicted"/>
<dbReference type="STRING" id="5627.A0A1C7MN77"/>
<sequence>MDLKDRFCASIGDGDTEVTTDDYPSFLYNQDEYNPEAIDKGFLHGTLLVMCFKSLFLGPQNVKKHAGEKENGPSKLPLAQKYNITSVTSWLIAYVAVLVHFILNSQAQWAQINSNFNPVTSSIFLWVSLTGLSVAAAKSGLNSI</sequence>
<gene>
    <name evidence="2" type="ORF">A0H81_02860</name>
</gene>
<name>A0A1C7MN77_GRIFR</name>
<organism evidence="2 3">
    <name type="scientific">Grifola frondosa</name>
    <name type="common">Maitake</name>
    <name type="synonym">Polyporus frondosus</name>
    <dbReference type="NCBI Taxonomy" id="5627"/>
    <lineage>
        <taxon>Eukaryota</taxon>
        <taxon>Fungi</taxon>
        <taxon>Dikarya</taxon>
        <taxon>Basidiomycota</taxon>
        <taxon>Agaricomycotina</taxon>
        <taxon>Agaricomycetes</taxon>
        <taxon>Polyporales</taxon>
        <taxon>Grifolaceae</taxon>
        <taxon>Grifola</taxon>
    </lineage>
</organism>
<reference evidence="2 3" key="1">
    <citation type="submission" date="2016-03" db="EMBL/GenBank/DDBJ databases">
        <title>Whole genome sequencing of Grifola frondosa 9006-11.</title>
        <authorList>
            <person name="Min B."/>
            <person name="Park H."/>
            <person name="Kim J.-G."/>
            <person name="Cho H."/>
            <person name="Oh Y.-L."/>
            <person name="Kong W.-S."/>
            <person name="Choi I.-G."/>
        </authorList>
    </citation>
    <scope>NUCLEOTIDE SEQUENCE [LARGE SCALE GENOMIC DNA]</scope>
    <source>
        <strain evidence="2 3">9006-11</strain>
    </source>
</reference>
<feature type="transmembrane region" description="Helical" evidence="1">
    <location>
        <begin position="123"/>
        <end position="141"/>
    </location>
</feature>
<feature type="transmembrane region" description="Helical" evidence="1">
    <location>
        <begin position="82"/>
        <end position="103"/>
    </location>
</feature>
<keyword evidence="3" id="KW-1185">Reference proteome</keyword>
<dbReference type="Proteomes" id="UP000092993">
    <property type="component" value="Unassembled WGS sequence"/>
</dbReference>
<accession>A0A1C7MN77</accession>
<protein>
    <submittedName>
        <fullName evidence="2">Uncharacterized protein</fullName>
    </submittedName>
</protein>
<evidence type="ECO:0000256" key="1">
    <source>
        <dbReference type="SAM" id="Phobius"/>
    </source>
</evidence>
<dbReference type="EMBL" id="LUGG01000002">
    <property type="protein sequence ID" value="OBZ77939.1"/>
    <property type="molecule type" value="Genomic_DNA"/>
</dbReference>
<evidence type="ECO:0000313" key="3">
    <source>
        <dbReference type="Proteomes" id="UP000092993"/>
    </source>
</evidence>
<keyword evidence="1" id="KW-0472">Membrane</keyword>
<comment type="caution">
    <text evidence="2">The sequence shown here is derived from an EMBL/GenBank/DDBJ whole genome shotgun (WGS) entry which is preliminary data.</text>
</comment>
<dbReference type="OrthoDB" id="2803957at2759"/>
<dbReference type="Pfam" id="PF20414">
    <property type="entry name" value="DUF6698"/>
    <property type="match status" value="1"/>
</dbReference>
<keyword evidence="1" id="KW-1133">Transmembrane helix</keyword>
<dbReference type="InterPro" id="IPR046521">
    <property type="entry name" value="DUF6698"/>
</dbReference>